<sequence length="157" mass="17662">MMLRRYKHALILGGMALLAIAGLVFDAPAYTRGVSYHGFNDILLSDGTYSRLEERLIIGDVSSFAAMERVGEEVNYASLTADVVHFGPRSLDVRLQKAVTSRARPMTRLSEMPDLLFDRQYGLATGATLRLQFLPVQDSRVICYYAREIDNVRCLNR</sequence>
<dbReference type="KEGG" id="pre:PCA10_40770"/>
<name>S6BKN1_METRE</name>
<dbReference type="EMBL" id="AP013068">
    <property type="protein sequence ID" value="BAN49809.1"/>
    <property type="molecule type" value="Genomic_DNA"/>
</dbReference>
<organism evidence="1 2">
    <name type="scientific">Metapseudomonas resinovorans NBRC 106553</name>
    <dbReference type="NCBI Taxonomy" id="1245471"/>
    <lineage>
        <taxon>Bacteria</taxon>
        <taxon>Pseudomonadati</taxon>
        <taxon>Pseudomonadota</taxon>
        <taxon>Gammaproteobacteria</taxon>
        <taxon>Pseudomonadales</taxon>
        <taxon>Pseudomonadaceae</taxon>
        <taxon>Metapseudomonas</taxon>
    </lineage>
</organism>
<dbReference type="AlphaFoldDB" id="S6BKN1"/>
<evidence type="ECO:0000313" key="2">
    <source>
        <dbReference type="Proteomes" id="UP000015503"/>
    </source>
</evidence>
<dbReference type="RefSeq" id="WP_016493943.1">
    <property type="nucleotide sequence ID" value="NC_021499.1"/>
</dbReference>
<evidence type="ECO:0000313" key="1">
    <source>
        <dbReference type="EMBL" id="BAN49809.1"/>
    </source>
</evidence>
<proteinExistence type="predicted"/>
<protein>
    <submittedName>
        <fullName evidence="1">Uncharacterized protein</fullName>
    </submittedName>
</protein>
<dbReference type="HOGENOM" id="CLU_1676377_0_0_6"/>
<reference evidence="1 2" key="1">
    <citation type="journal article" date="2013" name="Genome Announc.">
        <title>Complete Genome Sequence of the Carbazole Degrader Pseudomonas resinovorans Strain CA10 (NBRC 106553).</title>
        <authorList>
            <person name="Shintani M."/>
            <person name="Hosoyama A."/>
            <person name="Ohji S."/>
            <person name="Tsuchikane K."/>
            <person name="Takarada H."/>
            <person name="Yamazoe A."/>
            <person name="Fujita N."/>
            <person name="Nojiri H."/>
        </authorList>
    </citation>
    <scope>NUCLEOTIDE SEQUENCE [LARGE SCALE GENOMIC DNA]</scope>
    <source>
        <strain evidence="1 2">NBRC 106553</strain>
    </source>
</reference>
<dbReference type="PATRIC" id="fig|1245471.3.peg.4119"/>
<accession>S6BKN1</accession>
<keyword evidence="2" id="KW-1185">Reference proteome</keyword>
<dbReference type="OrthoDB" id="6883570at2"/>
<dbReference type="Proteomes" id="UP000015503">
    <property type="component" value="Chromosome"/>
</dbReference>
<gene>
    <name evidence="1" type="ORF">PCA10_40770</name>
</gene>